<dbReference type="EMBL" id="FOLQ01000014">
    <property type="protein sequence ID" value="SFE44857.1"/>
    <property type="molecule type" value="Genomic_DNA"/>
</dbReference>
<dbReference type="InterPro" id="IPR036909">
    <property type="entry name" value="Cyt_c-like_dom_sf"/>
</dbReference>
<dbReference type="Gene3D" id="1.10.760.10">
    <property type="entry name" value="Cytochrome c-like domain"/>
    <property type="match status" value="1"/>
</dbReference>
<dbReference type="InterPro" id="IPR009056">
    <property type="entry name" value="Cyt_c-like_dom"/>
</dbReference>
<evidence type="ECO:0000313" key="7">
    <source>
        <dbReference type="Proteomes" id="UP000198598"/>
    </source>
</evidence>
<feature type="domain" description="Cytochrome c" evidence="5">
    <location>
        <begin position="75"/>
        <end position="161"/>
    </location>
</feature>
<reference evidence="6 7" key="1">
    <citation type="submission" date="2016-10" db="EMBL/GenBank/DDBJ databases">
        <authorList>
            <person name="de Groot N.N."/>
        </authorList>
    </citation>
    <scope>NUCLEOTIDE SEQUENCE [LARGE SCALE GENOMIC DNA]</scope>
    <source>
        <strain evidence="6 7">DSM 26130</strain>
    </source>
</reference>
<keyword evidence="3 4" id="KW-0408">Iron</keyword>
<dbReference type="PANTHER" id="PTHR35008">
    <property type="entry name" value="BLL4482 PROTEIN-RELATED"/>
    <property type="match status" value="1"/>
</dbReference>
<dbReference type="SUPFAM" id="SSF46626">
    <property type="entry name" value="Cytochrome c"/>
    <property type="match status" value="1"/>
</dbReference>
<keyword evidence="1 4" id="KW-0349">Heme</keyword>
<gene>
    <name evidence="6" type="ORF">SAMN05216167_11416</name>
</gene>
<dbReference type="RefSeq" id="WP_093831576.1">
    <property type="nucleotide sequence ID" value="NZ_FOLQ01000014.1"/>
</dbReference>
<name>A0A1I2AMB3_9BACT</name>
<organism evidence="6 7">
    <name type="scientific">Spirosoma endophyticum</name>
    <dbReference type="NCBI Taxonomy" id="662367"/>
    <lineage>
        <taxon>Bacteria</taxon>
        <taxon>Pseudomonadati</taxon>
        <taxon>Bacteroidota</taxon>
        <taxon>Cytophagia</taxon>
        <taxon>Cytophagales</taxon>
        <taxon>Cytophagaceae</taxon>
        <taxon>Spirosoma</taxon>
    </lineage>
</organism>
<dbReference type="STRING" id="662367.SAMN05216167_11416"/>
<proteinExistence type="predicted"/>
<dbReference type="AlphaFoldDB" id="A0A1I2AMB3"/>
<accession>A0A1I2AMB3</accession>
<dbReference type="GO" id="GO:0020037">
    <property type="term" value="F:heme binding"/>
    <property type="evidence" value="ECO:0007669"/>
    <property type="project" value="InterPro"/>
</dbReference>
<dbReference type="GO" id="GO:0046872">
    <property type="term" value="F:metal ion binding"/>
    <property type="evidence" value="ECO:0007669"/>
    <property type="project" value="UniProtKB-KW"/>
</dbReference>
<evidence type="ECO:0000256" key="3">
    <source>
        <dbReference type="ARBA" id="ARBA00023004"/>
    </source>
</evidence>
<protein>
    <submittedName>
        <fullName evidence="6">Cytochrome c</fullName>
    </submittedName>
</protein>
<evidence type="ECO:0000256" key="1">
    <source>
        <dbReference type="ARBA" id="ARBA00022617"/>
    </source>
</evidence>
<evidence type="ECO:0000259" key="5">
    <source>
        <dbReference type="PROSITE" id="PS51007"/>
    </source>
</evidence>
<dbReference type="InterPro" id="IPR051459">
    <property type="entry name" value="Cytochrome_c-type_DH"/>
</dbReference>
<evidence type="ECO:0000313" key="6">
    <source>
        <dbReference type="EMBL" id="SFE44857.1"/>
    </source>
</evidence>
<dbReference type="GO" id="GO:0009055">
    <property type="term" value="F:electron transfer activity"/>
    <property type="evidence" value="ECO:0007669"/>
    <property type="project" value="InterPro"/>
</dbReference>
<dbReference type="PROSITE" id="PS51007">
    <property type="entry name" value="CYTC"/>
    <property type="match status" value="1"/>
</dbReference>
<sequence>MKKSRYGACLVGAFLLLTLDSGYRANGQERSAIGRVDTLPWPASFGLGRPATQAEIALLDIDIRPDGKGLPAGSGTATAGKAIFTLKCAACHGTDGGGGPGGTLVTSGAASGKRAEKTIGNYWPYATTVFDYIRRAMPFNQPGSLTNEEVYNLTAFLLNASHIINDKAVINAQTLPKVVMPAKNLFLPDDRRGGPEIR</sequence>
<keyword evidence="7" id="KW-1185">Reference proteome</keyword>
<evidence type="ECO:0000256" key="4">
    <source>
        <dbReference type="PROSITE-ProRule" id="PRU00433"/>
    </source>
</evidence>
<evidence type="ECO:0000256" key="2">
    <source>
        <dbReference type="ARBA" id="ARBA00022723"/>
    </source>
</evidence>
<dbReference type="PANTHER" id="PTHR35008:SF8">
    <property type="entry name" value="ALCOHOL DEHYDROGENASE CYTOCHROME C SUBUNIT"/>
    <property type="match status" value="1"/>
</dbReference>
<dbReference type="OrthoDB" id="9779283at2"/>
<dbReference type="Pfam" id="PF00034">
    <property type="entry name" value="Cytochrom_C"/>
    <property type="match status" value="1"/>
</dbReference>
<dbReference type="Proteomes" id="UP000198598">
    <property type="component" value="Unassembled WGS sequence"/>
</dbReference>
<keyword evidence="2 4" id="KW-0479">Metal-binding</keyword>